<dbReference type="AlphaFoldDB" id="A0A919L0V7"/>
<evidence type="ECO:0000313" key="4">
    <source>
        <dbReference type="Proteomes" id="UP000617734"/>
    </source>
</evidence>
<dbReference type="GeneID" id="95356061"/>
<name>A0A919L0V7_9ACTN</name>
<sequence length="52" mass="5695">MKRRIHRLPIRSSAQRPPARRRPSQATVALVNAVAAAVSGSVVAWALSHIPW</sequence>
<keyword evidence="2" id="KW-0472">Membrane</keyword>
<evidence type="ECO:0000256" key="2">
    <source>
        <dbReference type="SAM" id="Phobius"/>
    </source>
</evidence>
<reference evidence="3" key="1">
    <citation type="journal article" date="2014" name="Int. J. Syst. Evol. Microbiol.">
        <title>Complete genome sequence of Corynebacterium casei LMG S-19264T (=DSM 44701T), isolated from a smear-ripened cheese.</title>
        <authorList>
            <consortium name="US DOE Joint Genome Institute (JGI-PGF)"/>
            <person name="Walter F."/>
            <person name="Albersmeier A."/>
            <person name="Kalinowski J."/>
            <person name="Ruckert C."/>
        </authorList>
    </citation>
    <scope>NUCLEOTIDE SEQUENCE</scope>
    <source>
        <strain evidence="3">JCM 4646</strain>
    </source>
</reference>
<dbReference type="RefSeq" id="WP_190213799.1">
    <property type="nucleotide sequence ID" value="NZ_BNBO01000041.1"/>
</dbReference>
<protein>
    <submittedName>
        <fullName evidence="3">Uncharacterized protein</fullName>
    </submittedName>
</protein>
<dbReference type="Proteomes" id="UP000617734">
    <property type="component" value="Unassembled WGS sequence"/>
</dbReference>
<dbReference type="EMBL" id="BNBO01000041">
    <property type="protein sequence ID" value="GHH79344.1"/>
    <property type="molecule type" value="Genomic_DNA"/>
</dbReference>
<proteinExistence type="predicted"/>
<keyword evidence="2" id="KW-1133">Transmembrane helix</keyword>
<organism evidence="3 4">
    <name type="scientific">Kitasatospora indigofera</name>
    <dbReference type="NCBI Taxonomy" id="67307"/>
    <lineage>
        <taxon>Bacteria</taxon>
        <taxon>Bacillati</taxon>
        <taxon>Actinomycetota</taxon>
        <taxon>Actinomycetes</taxon>
        <taxon>Kitasatosporales</taxon>
        <taxon>Streptomycetaceae</taxon>
        <taxon>Kitasatospora</taxon>
    </lineage>
</organism>
<gene>
    <name evidence="3" type="ORF">GCM10018781_57170</name>
</gene>
<accession>A0A919L0V7</accession>
<evidence type="ECO:0000256" key="1">
    <source>
        <dbReference type="SAM" id="MobiDB-lite"/>
    </source>
</evidence>
<comment type="caution">
    <text evidence="3">The sequence shown here is derived from an EMBL/GenBank/DDBJ whole genome shotgun (WGS) entry which is preliminary data.</text>
</comment>
<feature type="transmembrane region" description="Helical" evidence="2">
    <location>
        <begin position="26"/>
        <end position="47"/>
    </location>
</feature>
<evidence type="ECO:0000313" key="3">
    <source>
        <dbReference type="EMBL" id="GHH79344.1"/>
    </source>
</evidence>
<reference evidence="3" key="2">
    <citation type="submission" date="2020-09" db="EMBL/GenBank/DDBJ databases">
        <authorList>
            <person name="Sun Q."/>
            <person name="Ohkuma M."/>
        </authorList>
    </citation>
    <scope>NUCLEOTIDE SEQUENCE</scope>
    <source>
        <strain evidence="3">JCM 4646</strain>
    </source>
</reference>
<feature type="region of interest" description="Disordered" evidence="1">
    <location>
        <begin position="1"/>
        <end position="24"/>
    </location>
</feature>
<keyword evidence="4" id="KW-1185">Reference proteome</keyword>
<keyword evidence="2" id="KW-0812">Transmembrane</keyword>